<sequence length="111" mass="12026">MIEKTRRGTVWILSDKRPLNAKSSGELQAAIDIKSPAGPPRYLLDLQHVPLIDSAGLEWLCETAARCQQAGGVFGLVAPNPLCQDILAATRLDRRFAIYPDTLSAVGNLAQ</sequence>
<accession>A0A517MM27</accession>
<dbReference type="PANTHER" id="PTHR33495">
    <property type="entry name" value="ANTI-SIGMA FACTOR ANTAGONIST TM_1081-RELATED-RELATED"/>
    <property type="match status" value="1"/>
</dbReference>
<dbReference type="PANTHER" id="PTHR33495:SF2">
    <property type="entry name" value="ANTI-SIGMA FACTOR ANTAGONIST TM_1081-RELATED"/>
    <property type="match status" value="1"/>
</dbReference>
<gene>
    <name evidence="2" type="ORF">FF011L_47350</name>
</gene>
<dbReference type="GO" id="GO:0043856">
    <property type="term" value="F:anti-sigma factor antagonist activity"/>
    <property type="evidence" value="ECO:0007669"/>
    <property type="project" value="TreeGrafter"/>
</dbReference>
<dbReference type="AlphaFoldDB" id="A0A517MM27"/>
<dbReference type="EMBL" id="CP036262">
    <property type="protein sequence ID" value="QDS95933.1"/>
    <property type="molecule type" value="Genomic_DNA"/>
</dbReference>
<organism evidence="2 3">
    <name type="scientific">Roseimaritima multifibrata</name>
    <dbReference type="NCBI Taxonomy" id="1930274"/>
    <lineage>
        <taxon>Bacteria</taxon>
        <taxon>Pseudomonadati</taxon>
        <taxon>Planctomycetota</taxon>
        <taxon>Planctomycetia</taxon>
        <taxon>Pirellulales</taxon>
        <taxon>Pirellulaceae</taxon>
        <taxon>Roseimaritima</taxon>
    </lineage>
</organism>
<proteinExistence type="predicted"/>
<reference evidence="2 3" key="1">
    <citation type="submission" date="2019-02" db="EMBL/GenBank/DDBJ databases">
        <title>Deep-cultivation of Planctomycetes and their phenomic and genomic characterization uncovers novel biology.</title>
        <authorList>
            <person name="Wiegand S."/>
            <person name="Jogler M."/>
            <person name="Boedeker C."/>
            <person name="Pinto D."/>
            <person name="Vollmers J."/>
            <person name="Rivas-Marin E."/>
            <person name="Kohn T."/>
            <person name="Peeters S.H."/>
            <person name="Heuer A."/>
            <person name="Rast P."/>
            <person name="Oberbeckmann S."/>
            <person name="Bunk B."/>
            <person name="Jeske O."/>
            <person name="Meyerdierks A."/>
            <person name="Storesund J.E."/>
            <person name="Kallscheuer N."/>
            <person name="Luecker S."/>
            <person name="Lage O.M."/>
            <person name="Pohl T."/>
            <person name="Merkel B.J."/>
            <person name="Hornburger P."/>
            <person name="Mueller R.-W."/>
            <person name="Bruemmer F."/>
            <person name="Labrenz M."/>
            <person name="Spormann A.M."/>
            <person name="Op den Camp H."/>
            <person name="Overmann J."/>
            <person name="Amann R."/>
            <person name="Jetten M.S.M."/>
            <person name="Mascher T."/>
            <person name="Medema M.H."/>
            <person name="Devos D.P."/>
            <person name="Kaster A.-K."/>
            <person name="Ovreas L."/>
            <person name="Rohde M."/>
            <person name="Galperin M.Y."/>
            <person name="Jogler C."/>
        </authorList>
    </citation>
    <scope>NUCLEOTIDE SEQUENCE [LARGE SCALE GENOMIC DNA]</scope>
    <source>
        <strain evidence="2 3">FF011L</strain>
    </source>
</reference>
<dbReference type="Proteomes" id="UP000320672">
    <property type="component" value="Chromosome"/>
</dbReference>
<dbReference type="CDD" id="cd07043">
    <property type="entry name" value="STAS_anti-anti-sigma_factors"/>
    <property type="match status" value="1"/>
</dbReference>
<dbReference type="KEGG" id="rml:FF011L_47350"/>
<dbReference type="SUPFAM" id="SSF52091">
    <property type="entry name" value="SpoIIaa-like"/>
    <property type="match status" value="1"/>
</dbReference>
<dbReference type="RefSeq" id="WP_145354149.1">
    <property type="nucleotide sequence ID" value="NZ_CP036262.1"/>
</dbReference>
<dbReference type="InterPro" id="IPR036513">
    <property type="entry name" value="STAS_dom_sf"/>
</dbReference>
<dbReference type="OrthoDB" id="283212at2"/>
<name>A0A517MM27_9BACT</name>
<dbReference type="Gene3D" id="3.30.750.24">
    <property type="entry name" value="STAS domain"/>
    <property type="match status" value="1"/>
</dbReference>
<feature type="domain" description="STAS" evidence="1">
    <location>
        <begin position="1"/>
        <end position="109"/>
    </location>
</feature>
<dbReference type="PROSITE" id="PS50801">
    <property type="entry name" value="STAS"/>
    <property type="match status" value="1"/>
</dbReference>
<dbReference type="InterPro" id="IPR002645">
    <property type="entry name" value="STAS_dom"/>
</dbReference>
<keyword evidence="3" id="KW-1185">Reference proteome</keyword>
<protein>
    <submittedName>
        <fullName evidence="2">STAS domain protein</fullName>
    </submittedName>
</protein>
<evidence type="ECO:0000313" key="2">
    <source>
        <dbReference type="EMBL" id="QDS95933.1"/>
    </source>
</evidence>
<evidence type="ECO:0000259" key="1">
    <source>
        <dbReference type="PROSITE" id="PS50801"/>
    </source>
</evidence>
<evidence type="ECO:0000313" key="3">
    <source>
        <dbReference type="Proteomes" id="UP000320672"/>
    </source>
</evidence>
<dbReference type="Pfam" id="PF01740">
    <property type="entry name" value="STAS"/>
    <property type="match status" value="1"/>
</dbReference>